<evidence type="ECO:0000313" key="2">
    <source>
        <dbReference type="Proteomes" id="UP000269221"/>
    </source>
</evidence>
<proteinExistence type="predicted"/>
<sequence length="86" mass="10007">MVKGAKEKPCEKQLRSPHLFSLEKRRLSMEFIAFSDFLMRGRRGTDTDLILLLTSDRTQGNGMKLNQGRFKLDITKIFFTQKVFGH</sequence>
<organism evidence="1 2">
    <name type="scientific">Hirundo rustica rustica</name>
    <dbReference type="NCBI Taxonomy" id="333673"/>
    <lineage>
        <taxon>Eukaryota</taxon>
        <taxon>Metazoa</taxon>
        <taxon>Chordata</taxon>
        <taxon>Craniata</taxon>
        <taxon>Vertebrata</taxon>
        <taxon>Euteleostomi</taxon>
        <taxon>Archelosauria</taxon>
        <taxon>Archosauria</taxon>
        <taxon>Dinosauria</taxon>
        <taxon>Saurischia</taxon>
        <taxon>Theropoda</taxon>
        <taxon>Coelurosauria</taxon>
        <taxon>Aves</taxon>
        <taxon>Neognathae</taxon>
        <taxon>Neoaves</taxon>
        <taxon>Telluraves</taxon>
        <taxon>Australaves</taxon>
        <taxon>Passeriformes</taxon>
        <taxon>Sylvioidea</taxon>
        <taxon>Hirundinidae</taxon>
        <taxon>Hirundo</taxon>
    </lineage>
</organism>
<gene>
    <name evidence="1" type="ORF">DUI87_03671</name>
</gene>
<comment type="caution">
    <text evidence="1">The sequence shown here is derived from an EMBL/GenBank/DDBJ whole genome shotgun (WGS) entry which is preliminary data.</text>
</comment>
<dbReference type="EMBL" id="QRBI01000095">
    <property type="protein sequence ID" value="RMC19067.1"/>
    <property type="molecule type" value="Genomic_DNA"/>
</dbReference>
<evidence type="ECO:0000313" key="1">
    <source>
        <dbReference type="EMBL" id="RMC19067.1"/>
    </source>
</evidence>
<dbReference type="Proteomes" id="UP000269221">
    <property type="component" value="Unassembled WGS sequence"/>
</dbReference>
<reference evidence="1 2" key="1">
    <citation type="submission" date="2018-07" db="EMBL/GenBank/DDBJ databases">
        <title>A high quality draft genome assembly of the barn swallow (H. rustica rustica).</title>
        <authorList>
            <person name="Formenti G."/>
            <person name="Chiara M."/>
            <person name="Poveda L."/>
            <person name="Francoijs K.-J."/>
            <person name="Bonisoli-Alquati A."/>
            <person name="Canova L."/>
            <person name="Gianfranceschi L."/>
            <person name="Horner D.S."/>
            <person name="Saino N."/>
        </authorList>
    </citation>
    <scope>NUCLEOTIDE SEQUENCE [LARGE SCALE GENOMIC DNA]</scope>
    <source>
        <strain evidence="1">Chelidonia</strain>
        <tissue evidence="1">Blood</tissue>
    </source>
</reference>
<dbReference type="AlphaFoldDB" id="A0A3M0LJ24"/>
<keyword evidence="2" id="KW-1185">Reference proteome</keyword>
<accession>A0A3M0LJ24</accession>
<protein>
    <submittedName>
        <fullName evidence="1">Uncharacterized protein</fullName>
    </submittedName>
</protein>
<name>A0A3M0LJ24_HIRRU</name>
<dbReference type="STRING" id="333673.A0A3M0LJ24"/>